<protein>
    <recommendedName>
        <fullName evidence="3">DUF1499 domain-containing protein</fullName>
    </recommendedName>
</protein>
<reference evidence="1 2" key="1">
    <citation type="submission" date="2019-03" db="EMBL/GenBank/DDBJ databases">
        <title>Deep-cultivation of Planctomycetes and their phenomic and genomic characterization uncovers novel biology.</title>
        <authorList>
            <person name="Wiegand S."/>
            <person name="Jogler M."/>
            <person name="Boedeker C."/>
            <person name="Pinto D."/>
            <person name="Vollmers J."/>
            <person name="Rivas-Marin E."/>
            <person name="Kohn T."/>
            <person name="Peeters S.H."/>
            <person name="Heuer A."/>
            <person name="Rast P."/>
            <person name="Oberbeckmann S."/>
            <person name="Bunk B."/>
            <person name="Jeske O."/>
            <person name="Meyerdierks A."/>
            <person name="Storesund J.E."/>
            <person name="Kallscheuer N."/>
            <person name="Luecker S."/>
            <person name="Lage O.M."/>
            <person name="Pohl T."/>
            <person name="Merkel B.J."/>
            <person name="Hornburger P."/>
            <person name="Mueller R.-W."/>
            <person name="Bruemmer F."/>
            <person name="Labrenz M."/>
            <person name="Spormann A.M."/>
            <person name="Op den Camp H."/>
            <person name="Overmann J."/>
            <person name="Amann R."/>
            <person name="Jetten M.S.M."/>
            <person name="Mascher T."/>
            <person name="Medema M.H."/>
            <person name="Devos D.P."/>
            <person name="Kaster A.-K."/>
            <person name="Ovreas L."/>
            <person name="Rohde M."/>
            <person name="Galperin M.Y."/>
            <person name="Jogler C."/>
        </authorList>
    </citation>
    <scope>NUCLEOTIDE SEQUENCE [LARGE SCALE GENOMIC DNA]</scope>
    <source>
        <strain evidence="1 2">Enr13</strain>
    </source>
</reference>
<sequence>MIGWITLGVALAITLAIIVSVVMRVDDWGRDWTQNRARLDPAATRPGLRPVQLDGTVQDAAERIRQWTETNSKWDWVSEDQAGDDRLTIKLTRTTPLMRFVDDIDVELTANPDGQAPTRPGVIVNATSQSRVGKGDLGQNPRNLIELTTALRNR</sequence>
<evidence type="ECO:0000313" key="1">
    <source>
        <dbReference type="EMBL" id="QDV41549.1"/>
    </source>
</evidence>
<dbReference type="KEGG" id="snep:Enr13x_13920"/>
<evidence type="ECO:0008006" key="3">
    <source>
        <dbReference type="Google" id="ProtNLM"/>
    </source>
</evidence>
<proteinExistence type="predicted"/>
<accession>A0A518HL94</accession>
<dbReference type="InterPro" id="IPR010865">
    <property type="entry name" value="DUF1499"/>
</dbReference>
<evidence type="ECO:0000313" key="2">
    <source>
        <dbReference type="Proteomes" id="UP000319004"/>
    </source>
</evidence>
<dbReference type="AlphaFoldDB" id="A0A518HL94"/>
<dbReference type="Pfam" id="PF07386">
    <property type="entry name" value="DUF1499"/>
    <property type="match status" value="1"/>
</dbReference>
<dbReference type="Proteomes" id="UP000319004">
    <property type="component" value="Chromosome"/>
</dbReference>
<organism evidence="1 2">
    <name type="scientific">Stieleria neptunia</name>
    <dbReference type="NCBI Taxonomy" id="2527979"/>
    <lineage>
        <taxon>Bacteria</taxon>
        <taxon>Pseudomonadati</taxon>
        <taxon>Planctomycetota</taxon>
        <taxon>Planctomycetia</taxon>
        <taxon>Pirellulales</taxon>
        <taxon>Pirellulaceae</taxon>
        <taxon>Stieleria</taxon>
    </lineage>
</organism>
<dbReference type="EMBL" id="CP037423">
    <property type="protein sequence ID" value="QDV41549.1"/>
    <property type="molecule type" value="Genomic_DNA"/>
</dbReference>
<dbReference type="OrthoDB" id="9793534at2"/>
<gene>
    <name evidence="1" type="ORF">Enr13x_13920</name>
</gene>
<name>A0A518HL94_9BACT</name>
<keyword evidence="2" id="KW-1185">Reference proteome</keyword>